<reference evidence="2" key="1">
    <citation type="journal article" date="2023" name="Mar. Drugs">
        <title>Gemmata algarum, a Novel Planctomycete Isolated from an Algal Mat, Displays Antimicrobial Activity.</title>
        <authorList>
            <person name="Kumar G."/>
            <person name="Kallscheuer N."/>
            <person name="Kashif M."/>
            <person name="Ahamad S."/>
            <person name="Jagadeeshwari U."/>
            <person name="Pannikurungottu S."/>
            <person name="Haufschild T."/>
            <person name="Kabuu M."/>
            <person name="Sasikala C."/>
            <person name="Jogler C."/>
            <person name="Ramana C."/>
        </authorList>
    </citation>
    <scope>NUCLEOTIDE SEQUENCE [LARGE SCALE GENOMIC DNA]</scope>
    <source>
        <strain evidence="2">JC673</strain>
    </source>
</reference>
<organism evidence="1 2">
    <name type="scientific">Gemmata algarum</name>
    <dbReference type="NCBI Taxonomy" id="2975278"/>
    <lineage>
        <taxon>Bacteria</taxon>
        <taxon>Pseudomonadati</taxon>
        <taxon>Planctomycetota</taxon>
        <taxon>Planctomycetia</taxon>
        <taxon>Gemmatales</taxon>
        <taxon>Gemmataceae</taxon>
        <taxon>Gemmata</taxon>
    </lineage>
</organism>
<proteinExistence type="predicted"/>
<keyword evidence="2" id="KW-1185">Reference proteome</keyword>
<sequence>MEVLWLISQGEIQVRSGQLAGVSKATVARYIGIFRRHRVAGLRALQWGKLVGALEAHRTTLEAEFRERPPHTVAEATERIATLTEVRRKETQVRVFLKTVAARDGVGWGHPTAPEKVIDERPDRVPSRRTGTCADAGAGRATERVLRERREVLASLIRLKFQTFDRDSFLAA</sequence>
<accession>A0ABU5F732</accession>
<name>A0ABU5F732_9BACT</name>
<evidence type="ECO:0000313" key="2">
    <source>
        <dbReference type="Proteomes" id="UP001272242"/>
    </source>
</evidence>
<gene>
    <name evidence="1" type="ORF">R5W23_004645</name>
</gene>
<evidence type="ECO:0008006" key="3">
    <source>
        <dbReference type="Google" id="ProtNLM"/>
    </source>
</evidence>
<dbReference type="RefSeq" id="WP_320689392.1">
    <property type="nucleotide sequence ID" value="NZ_JAXBLV010000233.1"/>
</dbReference>
<protein>
    <recommendedName>
        <fullName evidence="3">Helix-turn-helix domain-containing protein</fullName>
    </recommendedName>
</protein>
<dbReference type="Proteomes" id="UP001272242">
    <property type="component" value="Unassembled WGS sequence"/>
</dbReference>
<evidence type="ECO:0000313" key="1">
    <source>
        <dbReference type="EMBL" id="MDY3563146.1"/>
    </source>
</evidence>
<comment type="caution">
    <text evidence="1">The sequence shown here is derived from an EMBL/GenBank/DDBJ whole genome shotgun (WGS) entry which is preliminary data.</text>
</comment>
<dbReference type="EMBL" id="JAXBLV010000233">
    <property type="protein sequence ID" value="MDY3563146.1"/>
    <property type="molecule type" value="Genomic_DNA"/>
</dbReference>